<feature type="region of interest" description="Disordered" evidence="1">
    <location>
        <begin position="146"/>
        <end position="213"/>
    </location>
</feature>
<organism evidence="3 6">
    <name type="scientific">Streptomyces acidiscabies</name>
    <dbReference type="NCBI Taxonomy" id="42234"/>
    <lineage>
        <taxon>Bacteria</taxon>
        <taxon>Bacillati</taxon>
        <taxon>Actinomycetota</taxon>
        <taxon>Actinomycetes</taxon>
        <taxon>Kitasatosporales</taxon>
        <taxon>Streptomycetaceae</taxon>
        <taxon>Streptomyces</taxon>
    </lineage>
</organism>
<dbReference type="Proteomes" id="UP001282288">
    <property type="component" value="Unassembled WGS sequence"/>
</dbReference>
<accession>A0AAP6EG13</accession>
<evidence type="ECO:0000313" key="3">
    <source>
        <dbReference type="EMBL" id="MDX2960845.1"/>
    </source>
</evidence>
<keyword evidence="2" id="KW-1133">Transmembrane helix</keyword>
<sequence length="330" mass="35086">MDLLPINGATLASEPTVLASVRTISAQYGVDYTDDRAVTAMFEERREALHRSQRGPLVWLGGLALLVGGVWPFIGPEVPALAENPALAYGPAVPILAAGIVCLISVRARWKRELGHPALAGYRHVLGVARSRGLPVTHVPAWLEGRSEYGGTKPTTPVPTYRPTGGEPSHTPSTPAGPYAAGPYGRQAPGTPAGPYGYQPPGAAPGTPNPYAVHTVPPVPDAVAAYEKIADQGGWHDEAGCLFVIAALIGAAYGWWQGVTLGYLALVLVPLAIWVWLAGSRQGKEKERLRKEALAYVETVARAQAAGAAVPELSPRLRKLLDEEQWMGRR</sequence>
<dbReference type="RefSeq" id="WP_010353960.1">
    <property type="nucleotide sequence ID" value="NZ_CP122369.1"/>
</dbReference>
<dbReference type="EMBL" id="JARAWC010000009">
    <property type="protein sequence ID" value="MDX2960845.1"/>
    <property type="molecule type" value="Genomic_DNA"/>
</dbReference>
<feature type="transmembrane region" description="Helical" evidence="2">
    <location>
        <begin position="86"/>
        <end position="106"/>
    </location>
</feature>
<feature type="transmembrane region" description="Helical" evidence="2">
    <location>
        <begin position="262"/>
        <end position="279"/>
    </location>
</feature>
<protein>
    <submittedName>
        <fullName evidence="3">Uncharacterized protein</fullName>
    </submittedName>
</protein>
<dbReference type="EMBL" id="JARAWP010000002">
    <property type="protein sequence ID" value="MDX3016902.1"/>
    <property type="molecule type" value="Genomic_DNA"/>
</dbReference>
<proteinExistence type="predicted"/>
<comment type="caution">
    <text evidence="3">The sequence shown here is derived from an EMBL/GenBank/DDBJ whole genome shotgun (WGS) entry which is preliminary data.</text>
</comment>
<evidence type="ECO:0000313" key="5">
    <source>
        <dbReference type="Proteomes" id="UP001272987"/>
    </source>
</evidence>
<dbReference type="GeneID" id="69809823"/>
<evidence type="ECO:0000256" key="1">
    <source>
        <dbReference type="SAM" id="MobiDB-lite"/>
    </source>
</evidence>
<feature type="transmembrane region" description="Helical" evidence="2">
    <location>
        <begin position="239"/>
        <end position="256"/>
    </location>
</feature>
<name>A0AAP6EG13_9ACTN</name>
<keyword evidence="5" id="KW-1185">Reference proteome</keyword>
<reference evidence="3 5" key="1">
    <citation type="journal article" date="2023" name="Microb. Genom.">
        <title>Mesoterricola silvestris gen. nov., sp. nov., Mesoterricola sediminis sp. nov., Geothrix oryzae sp. nov., Geothrix edaphica sp. nov., Geothrix rubra sp. nov., and Geothrix limicola sp. nov., six novel members of Acidobacteriota isolated from soils.</title>
        <authorList>
            <person name="Weisberg A.J."/>
            <person name="Pearce E."/>
            <person name="Kramer C.G."/>
            <person name="Chang J.H."/>
            <person name="Clarke C.R."/>
        </authorList>
    </citation>
    <scope>NUCLEOTIDE SEQUENCE</scope>
    <source>
        <strain evidence="4 5">NB05-1H</strain>
        <strain evidence="3">NRRL_B-16521</strain>
    </source>
</reference>
<evidence type="ECO:0000313" key="6">
    <source>
        <dbReference type="Proteomes" id="UP001282288"/>
    </source>
</evidence>
<evidence type="ECO:0000256" key="2">
    <source>
        <dbReference type="SAM" id="Phobius"/>
    </source>
</evidence>
<feature type="compositionally biased region" description="Low complexity" evidence="1">
    <location>
        <begin position="187"/>
        <end position="206"/>
    </location>
</feature>
<dbReference type="Proteomes" id="UP001272987">
    <property type="component" value="Unassembled WGS sequence"/>
</dbReference>
<feature type="transmembrane region" description="Helical" evidence="2">
    <location>
        <begin position="55"/>
        <end position="74"/>
    </location>
</feature>
<evidence type="ECO:0000313" key="4">
    <source>
        <dbReference type="EMBL" id="MDX3016902.1"/>
    </source>
</evidence>
<gene>
    <name evidence="3" type="ORF">PV399_14145</name>
    <name evidence="4" type="ORF">PV666_03270</name>
</gene>
<keyword evidence="2" id="KW-0812">Transmembrane</keyword>
<dbReference type="AlphaFoldDB" id="A0AAP6EG13"/>
<keyword evidence="2" id="KW-0472">Membrane</keyword>